<dbReference type="EMBL" id="QKYT01000081">
    <property type="protein sequence ID" value="RIA94422.1"/>
    <property type="molecule type" value="Genomic_DNA"/>
</dbReference>
<accession>A0A397T969</accession>
<comment type="caution">
    <text evidence="1">The sequence shown here is derived from an EMBL/GenBank/DDBJ whole genome shotgun (WGS) entry which is preliminary data.</text>
</comment>
<protein>
    <recommendedName>
        <fullName evidence="3">Serine-threonine/tyrosine-protein kinase catalytic domain-containing protein</fullName>
    </recommendedName>
</protein>
<dbReference type="AlphaFoldDB" id="A0A397T969"/>
<name>A0A397T969_9GLOM</name>
<sequence>MERCWNSDPSKRPTIVDLENIISQWLIYVNEYYKLNDENEEVIMEVSSNINNHFRSDMYEFVEANKALVQGQINTSII</sequence>
<keyword evidence="2" id="KW-1185">Reference proteome</keyword>
<evidence type="ECO:0008006" key="3">
    <source>
        <dbReference type="Google" id="ProtNLM"/>
    </source>
</evidence>
<evidence type="ECO:0000313" key="2">
    <source>
        <dbReference type="Proteomes" id="UP000265703"/>
    </source>
</evidence>
<organism evidence="1 2">
    <name type="scientific">Glomus cerebriforme</name>
    <dbReference type="NCBI Taxonomy" id="658196"/>
    <lineage>
        <taxon>Eukaryota</taxon>
        <taxon>Fungi</taxon>
        <taxon>Fungi incertae sedis</taxon>
        <taxon>Mucoromycota</taxon>
        <taxon>Glomeromycotina</taxon>
        <taxon>Glomeromycetes</taxon>
        <taxon>Glomerales</taxon>
        <taxon>Glomeraceae</taxon>
        <taxon>Glomus</taxon>
    </lineage>
</organism>
<dbReference type="STRING" id="658196.A0A397T969"/>
<proteinExistence type="predicted"/>
<gene>
    <name evidence="1" type="ORF">C1645_760189</name>
</gene>
<reference evidence="1 2" key="1">
    <citation type="submission" date="2018-06" db="EMBL/GenBank/DDBJ databases">
        <title>Comparative genomics reveals the genomic features of Rhizophagus irregularis, R. cerebriforme, R. diaphanum and Gigaspora rosea, and their symbiotic lifestyle signature.</title>
        <authorList>
            <person name="Morin E."/>
            <person name="San Clemente H."/>
            <person name="Chen E.C.H."/>
            <person name="De La Providencia I."/>
            <person name="Hainaut M."/>
            <person name="Kuo A."/>
            <person name="Kohler A."/>
            <person name="Murat C."/>
            <person name="Tang N."/>
            <person name="Roy S."/>
            <person name="Loubradou J."/>
            <person name="Henrissat B."/>
            <person name="Grigoriev I.V."/>
            <person name="Corradi N."/>
            <person name="Roux C."/>
            <person name="Martin F.M."/>
        </authorList>
    </citation>
    <scope>NUCLEOTIDE SEQUENCE [LARGE SCALE GENOMIC DNA]</scope>
    <source>
        <strain evidence="1 2">DAOM 227022</strain>
    </source>
</reference>
<dbReference type="Proteomes" id="UP000265703">
    <property type="component" value="Unassembled WGS sequence"/>
</dbReference>
<evidence type="ECO:0000313" key="1">
    <source>
        <dbReference type="EMBL" id="RIA94422.1"/>
    </source>
</evidence>